<evidence type="ECO:0000256" key="3">
    <source>
        <dbReference type="ARBA" id="ARBA00012368"/>
    </source>
</evidence>
<dbReference type="GO" id="GO:0005886">
    <property type="term" value="C:plasma membrane"/>
    <property type="evidence" value="ECO:0007669"/>
    <property type="project" value="TreeGrafter"/>
</dbReference>
<dbReference type="FunFam" id="3.20.20.190:FF:000064">
    <property type="entry name" value="Phosphoinositide phospholipase C"/>
    <property type="match status" value="1"/>
</dbReference>
<dbReference type="SUPFAM" id="SSF47473">
    <property type="entry name" value="EF-hand"/>
    <property type="match status" value="1"/>
</dbReference>
<dbReference type="GO" id="GO:0004435">
    <property type="term" value="F:phosphatidylinositol-4,5-bisphosphate phospholipase C activity"/>
    <property type="evidence" value="ECO:0007669"/>
    <property type="project" value="UniProtKB-EC"/>
</dbReference>
<dbReference type="SUPFAM" id="SSF51695">
    <property type="entry name" value="PLC-like phosphodiesterases"/>
    <property type="match status" value="1"/>
</dbReference>
<dbReference type="Gene3D" id="2.30.29.30">
    <property type="entry name" value="Pleckstrin-homology domain (PH domain)/Phosphotyrosine-binding domain (PTB)"/>
    <property type="match status" value="1"/>
</dbReference>
<dbReference type="PANTHER" id="PTHR10336">
    <property type="entry name" value="PHOSPHOINOSITIDE-SPECIFIC PHOSPHOLIPASE C FAMILY PROTEIN"/>
    <property type="match status" value="1"/>
</dbReference>
<dbReference type="InterPro" id="IPR035892">
    <property type="entry name" value="C2_domain_sf"/>
</dbReference>
<evidence type="ECO:0000256" key="6">
    <source>
        <dbReference type="ARBA" id="ARBA00022963"/>
    </source>
</evidence>
<dbReference type="AlphaFoldDB" id="A0A7I4YL21"/>
<sequence length="751" mass="85280">MDSRLVASVEQQSQEQDNEEQQRKEDLQWAETGSQLRRIRRGKLRAPSHVSIKDARYFNYYTSYFFDLLPNCLKSVPVTDILEVRSGYSTDNLHKAAKKYEFQEAAPEATCFSVIFSHAKFLHKSVDFAANNKQDRDRWVSALTYVISKVREQRAQYNEQAWILQKFREADTNKNGTLSFSEVWALLQKMNLEICEKYARAMFREAEEKSTRDGVLDEKEFANFFECLTDRPELHHVLRMVSSGGVESVTVADLQKFLTEEQDFHNVDIKKAESILETFEQAVQQQKDKLMGIIGFRRLMQSRWGNILKEGQEAIWQDMDQPLPHYFCNSSHNTYLSGLQMKGEATVEGYIYALKKGARLLELDLFDGEHGEPVITHKRTLIEPITLRHALEAIKRCAFEFTPYPVILTIENHVGLVQQRVMVDVFQEVLGDMLYISPPNSAKVELPSPNALKHKILLRGKKLGGAPDDDRDDDDDDPPSKKKGPAAHVPLDPAFSDLISLRAVKLSHNLHADVKTHAMDGTPSISENKIASIFEGGSPIFSYTAQRFTKSYPKGLRQDSSNMHPMTSWICGVQSVAMNMQTAGEELDLNSGLFRINGNCGYVLKPEMLLKGIDPRSVFKPKVKLGVGIISAQFLPKSAPGKDIVDPYVTVQIFGTPRDELKWKTMVIKNNGFNPVWNQSFDKELFCPDIAMIRFCVKDFDSTTVNDFIGEFSIPLSSVRRGYSQIRLNTGVHHSPDESATLFVRIALDEL</sequence>
<dbReference type="InterPro" id="IPR011992">
    <property type="entry name" value="EF-hand-dom_pair"/>
</dbReference>
<dbReference type="GO" id="GO:0016042">
    <property type="term" value="P:lipid catabolic process"/>
    <property type="evidence" value="ECO:0007669"/>
    <property type="project" value="UniProtKB-KW"/>
</dbReference>
<dbReference type="Proteomes" id="UP000025227">
    <property type="component" value="Unplaced"/>
</dbReference>
<keyword evidence="6 10" id="KW-0442">Lipid degradation</keyword>
<name>A0A7I4YL21_HAECO</name>
<dbReference type="WBParaSite" id="HCON_00112730-00001">
    <property type="protein sequence ID" value="HCON_00112730-00001"/>
    <property type="gene ID" value="HCON_00112730"/>
</dbReference>
<evidence type="ECO:0000256" key="2">
    <source>
        <dbReference type="ARBA" id="ARBA00004496"/>
    </source>
</evidence>
<dbReference type="PROSITE" id="PS50004">
    <property type="entry name" value="C2"/>
    <property type="match status" value="1"/>
</dbReference>
<evidence type="ECO:0000259" key="14">
    <source>
        <dbReference type="PROSITE" id="PS50008"/>
    </source>
</evidence>
<dbReference type="FunFam" id="1.10.238.10:FF:000005">
    <property type="entry name" value="Phosphoinositide phospholipase C"/>
    <property type="match status" value="1"/>
</dbReference>
<dbReference type="InterPro" id="IPR017946">
    <property type="entry name" value="PLC-like_Pdiesterase_TIM-brl"/>
</dbReference>
<dbReference type="GO" id="GO:0035556">
    <property type="term" value="P:intracellular signal transduction"/>
    <property type="evidence" value="ECO:0007669"/>
    <property type="project" value="InterPro"/>
</dbReference>
<protein>
    <recommendedName>
        <fullName evidence="3 10">Phosphoinositide phospholipase C</fullName>
        <ecNumber evidence="3 10">3.1.4.11</ecNumber>
    </recommendedName>
</protein>
<dbReference type="InterPro" id="IPR001192">
    <property type="entry name" value="PI-PLC_fam"/>
</dbReference>
<dbReference type="SUPFAM" id="SSF50729">
    <property type="entry name" value="PH domain-like"/>
    <property type="match status" value="1"/>
</dbReference>
<feature type="region of interest" description="Disordered" evidence="11">
    <location>
        <begin position="462"/>
        <end position="489"/>
    </location>
</feature>
<dbReference type="Pfam" id="PF00168">
    <property type="entry name" value="C2"/>
    <property type="match status" value="1"/>
</dbReference>
<dbReference type="PROSITE" id="PS00018">
    <property type="entry name" value="EF_HAND_1"/>
    <property type="match status" value="1"/>
</dbReference>
<dbReference type="EC" id="3.1.4.11" evidence="3 10"/>
<dbReference type="CDD" id="cd08558">
    <property type="entry name" value="PI-PLCc_eukaryota"/>
    <property type="match status" value="1"/>
</dbReference>
<feature type="compositionally biased region" description="Acidic residues" evidence="11">
    <location>
        <begin position="467"/>
        <end position="477"/>
    </location>
</feature>
<dbReference type="SMART" id="SM00233">
    <property type="entry name" value="PH"/>
    <property type="match status" value="1"/>
</dbReference>
<evidence type="ECO:0000256" key="1">
    <source>
        <dbReference type="ARBA" id="ARBA00001913"/>
    </source>
</evidence>
<evidence type="ECO:0000256" key="11">
    <source>
        <dbReference type="SAM" id="MobiDB-lite"/>
    </source>
</evidence>
<keyword evidence="10" id="KW-0378">Hydrolase</keyword>
<comment type="catalytic activity">
    <reaction evidence="9">
        <text>a 1,2-diacyl-sn-glycero-3-phospho-(1D-myo-inositol-4,5-bisphosphate) + H2O = 1D-myo-inositol 1,4,5-trisphosphate + a 1,2-diacyl-sn-glycerol + H(+)</text>
        <dbReference type="Rhea" id="RHEA:33179"/>
        <dbReference type="ChEBI" id="CHEBI:15377"/>
        <dbReference type="ChEBI" id="CHEBI:15378"/>
        <dbReference type="ChEBI" id="CHEBI:17815"/>
        <dbReference type="ChEBI" id="CHEBI:58456"/>
        <dbReference type="ChEBI" id="CHEBI:203600"/>
        <dbReference type="EC" id="3.1.4.11"/>
    </reaction>
    <physiologicalReaction direction="left-to-right" evidence="9">
        <dbReference type="Rhea" id="RHEA:33180"/>
    </physiologicalReaction>
</comment>
<feature type="domain" description="PI-PLC Y-box" evidence="14">
    <location>
        <begin position="524"/>
        <end position="609"/>
    </location>
</feature>
<dbReference type="SUPFAM" id="SSF49562">
    <property type="entry name" value="C2 domain (Calcium/lipid-binding domain, CaLB)"/>
    <property type="match status" value="1"/>
</dbReference>
<dbReference type="OrthoDB" id="269822at2759"/>
<dbReference type="GO" id="GO:0005737">
    <property type="term" value="C:cytoplasm"/>
    <property type="evidence" value="ECO:0007669"/>
    <property type="project" value="UniProtKB-SubCell"/>
</dbReference>
<dbReference type="Gene3D" id="1.10.238.10">
    <property type="entry name" value="EF-hand"/>
    <property type="match status" value="2"/>
</dbReference>
<evidence type="ECO:0000259" key="15">
    <source>
        <dbReference type="PROSITE" id="PS50222"/>
    </source>
</evidence>
<comment type="subcellular location">
    <subcellularLocation>
        <location evidence="2">Cytoplasm</location>
    </subcellularLocation>
</comment>
<feature type="domain" description="EF-hand" evidence="15">
    <location>
        <begin position="158"/>
        <end position="193"/>
    </location>
</feature>
<evidence type="ECO:0000256" key="8">
    <source>
        <dbReference type="ARBA" id="ARBA00023224"/>
    </source>
</evidence>
<dbReference type="GO" id="GO:0005509">
    <property type="term" value="F:calcium ion binding"/>
    <property type="evidence" value="ECO:0007669"/>
    <property type="project" value="InterPro"/>
</dbReference>
<dbReference type="CDD" id="cd00275">
    <property type="entry name" value="C2_PLC_like"/>
    <property type="match status" value="1"/>
</dbReference>
<dbReference type="PROSITE" id="PS50007">
    <property type="entry name" value="PIPLC_X_DOMAIN"/>
    <property type="match status" value="1"/>
</dbReference>
<keyword evidence="16" id="KW-1185">Reference proteome</keyword>
<dbReference type="SMART" id="SM00239">
    <property type="entry name" value="C2"/>
    <property type="match status" value="1"/>
</dbReference>
<dbReference type="Pfam" id="PF00387">
    <property type="entry name" value="PI-PLC-Y"/>
    <property type="match status" value="1"/>
</dbReference>
<reference evidence="17" key="1">
    <citation type="submission" date="2020-12" db="UniProtKB">
        <authorList>
            <consortium name="WormBaseParasite"/>
        </authorList>
    </citation>
    <scope>IDENTIFICATION</scope>
    <source>
        <strain evidence="17">MHco3</strain>
    </source>
</reference>
<dbReference type="Gene3D" id="3.20.20.190">
    <property type="entry name" value="Phosphatidylinositol (PI) phosphodiesterase"/>
    <property type="match status" value="1"/>
</dbReference>
<dbReference type="InterPro" id="IPR011993">
    <property type="entry name" value="PH-like_dom_sf"/>
</dbReference>
<comment type="cofactor">
    <cofactor evidence="1">
        <name>Ca(2+)</name>
        <dbReference type="ChEBI" id="CHEBI:29108"/>
    </cofactor>
</comment>
<evidence type="ECO:0000259" key="13">
    <source>
        <dbReference type="PROSITE" id="PS50004"/>
    </source>
</evidence>
<accession>A0A7I4YL21</accession>
<dbReference type="InterPro" id="IPR001711">
    <property type="entry name" value="PLipase_C_Pinositol-sp_Y"/>
</dbReference>
<dbReference type="InterPro" id="IPR018247">
    <property type="entry name" value="EF_Hand_1_Ca_BS"/>
</dbReference>
<keyword evidence="4" id="KW-0963">Cytoplasm</keyword>
<evidence type="ECO:0000313" key="16">
    <source>
        <dbReference type="Proteomes" id="UP000025227"/>
    </source>
</evidence>
<dbReference type="CDD" id="cd16202">
    <property type="entry name" value="EFh_PI-PLCdelta"/>
    <property type="match status" value="1"/>
</dbReference>
<evidence type="ECO:0000256" key="4">
    <source>
        <dbReference type="ARBA" id="ARBA00022490"/>
    </source>
</evidence>
<keyword evidence="7 10" id="KW-0443">Lipid metabolism</keyword>
<evidence type="ECO:0000256" key="9">
    <source>
        <dbReference type="ARBA" id="ARBA00023674"/>
    </source>
</evidence>
<dbReference type="InterPro" id="IPR002048">
    <property type="entry name" value="EF_hand_dom"/>
</dbReference>
<dbReference type="InterPro" id="IPR001849">
    <property type="entry name" value="PH_domain"/>
</dbReference>
<feature type="domain" description="PH" evidence="12">
    <location>
        <begin position="111"/>
        <end position="148"/>
    </location>
</feature>
<dbReference type="OMA" id="HWQREMS"/>
<keyword evidence="5" id="KW-0106">Calcium</keyword>
<evidence type="ECO:0000256" key="10">
    <source>
        <dbReference type="RuleBase" id="RU361133"/>
    </source>
</evidence>
<dbReference type="Gene3D" id="2.60.40.150">
    <property type="entry name" value="C2 domain"/>
    <property type="match status" value="1"/>
</dbReference>
<dbReference type="PROSITE" id="PS50008">
    <property type="entry name" value="PIPLC_Y_DOMAIN"/>
    <property type="match status" value="1"/>
</dbReference>
<dbReference type="InterPro" id="IPR015359">
    <property type="entry name" value="PLC_EF-hand-like"/>
</dbReference>
<organism evidence="16 17">
    <name type="scientific">Haemonchus contortus</name>
    <name type="common">Barber pole worm</name>
    <dbReference type="NCBI Taxonomy" id="6289"/>
    <lineage>
        <taxon>Eukaryota</taxon>
        <taxon>Metazoa</taxon>
        <taxon>Ecdysozoa</taxon>
        <taxon>Nematoda</taxon>
        <taxon>Chromadorea</taxon>
        <taxon>Rhabditida</taxon>
        <taxon>Rhabditina</taxon>
        <taxon>Rhabditomorpha</taxon>
        <taxon>Strongyloidea</taxon>
        <taxon>Trichostrongylidae</taxon>
        <taxon>Haemonchus</taxon>
    </lineage>
</organism>
<dbReference type="Pfam" id="PF09279">
    <property type="entry name" value="EF-hand_like"/>
    <property type="match status" value="1"/>
</dbReference>
<evidence type="ECO:0000259" key="12">
    <source>
        <dbReference type="PROSITE" id="PS50003"/>
    </source>
</evidence>
<dbReference type="Pfam" id="PF00388">
    <property type="entry name" value="PI-PLC-X"/>
    <property type="match status" value="1"/>
</dbReference>
<dbReference type="PRINTS" id="PR00390">
    <property type="entry name" value="PHPHLIPASEC"/>
</dbReference>
<keyword evidence="8" id="KW-0807">Transducer</keyword>
<dbReference type="SMART" id="SM00148">
    <property type="entry name" value="PLCXc"/>
    <property type="match status" value="1"/>
</dbReference>
<feature type="domain" description="C2" evidence="13">
    <location>
        <begin position="605"/>
        <end position="730"/>
    </location>
</feature>
<evidence type="ECO:0000256" key="7">
    <source>
        <dbReference type="ARBA" id="ARBA00023098"/>
    </source>
</evidence>
<dbReference type="PANTHER" id="PTHR10336:SF209">
    <property type="entry name" value="PHOSPHOINOSITIDE PHOSPHOLIPASE C"/>
    <property type="match status" value="1"/>
</dbReference>
<evidence type="ECO:0000313" key="17">
    <source>
        <dbReference type="WBParaSite" id="HCON_00112730-00001"/>
    </source>
</evidence>
<feature type="region of interest" description="Disordered" evidence="11">
    <location>
        <begin position="1"/>
        <end position="28"/>
    </location>
</feature>
<proteinExistence type="predicted"/>
<dbReference type="InterPro" id="IPR000008">
    <property type="entry name" value="C2_dom"/>
</dbReference>
<dbReference type="PROSITE" id="PS50003">
    <property type="entry name" value="PH_DOMAIN"/>
    <property type="match status" value="1"/>
</dbReference>
<dbReference type="PROSITE" id="PS50222">
    <property type="entry name" value="EF_HAND_2"/>
    <property type="match status" value="1"/>
</dbReference>
<dbReference type="InterPro" id="IPR000909">
    <property type="entry name" value="PLipase_C_PInositol-sp_X_dom"/>
</dbReference>
<dbReference type="SMART" id="SM00149">
    <property type="entry name" value="PLCYc"/>
    <property type="match status" value="1"/>
</dbReference>
<evidence type="ECO:0000256" key="5">
    <source>
        <dbReference type="ARBA" id="ARBA00022837"/>
    </source>
</evidence>